<feature type="transmembrane region" description="Helical" evidence="1">
    <location>
        <begin position="57"/>
        <end position="78"/>
    </location>
</feature>
<sequence>MIPDKRKQRLNAFRHATKICCALLLVFGAVYFSVAILPIALNPEGNPELIRHFNTNLLLLNGITLAQILIASLMFGLASKKTGSYPFSRSMAFGSFGLGILFAAQVIVRGLIASSAAKLLFAGDAVMSQLHFATLDVSGLLIALGLIACPFLLMYGRELWIDSDEIA</sequence>
<keyword evidence="1" id="KW-0812">Transmembrane</keyword>
<feature type="transmembrane region" description="Helical" evidence="1">
    <location>
        <begin position="132"/>
        <end position="153"/>
    </location>
</feature>
<protein>
    <recommendedName>
        <fullName evidence="5">DUF2975 domain-containing protein</fullName>
    </recommendedName>
</protein>
<feature type="transmembrane region" description="Helical" evidence="1">
    <location>
        <begin position="90"/>
        <end position="112"/>
    </location>
</feature>
<proteinExistence type="predicted"/>
<dbReference type="RefSeq" id="WP_118272378.1">
    <property type="nucleotide sequence ID" value="NZ_DAWEOE010000025.1"/>
</dbReference>
<evidence type="ECO:0000313" key="3">
    <source>
        <dbReference type="EMBL" id="RHD54312.1"/>
    </source>
</evidence>
<name>A0A414FU04_9ACTN</name>
<comment type="caution">
    <text evidence="3">The sequence shown here is derived from an EMBL/GenBank/DDBJ whole genome shotgun (WGS) entry which is preliminary data.</text>
</comment>
<accession>A0A414FU04</accession>
<evidence type="ECO:0000313" key="2">
    <source>
        <dbReference type="EMBL" id="MBS5146734.1"/>
    </source>
</evidence>
<organism evidence="3 4">
    <name type="scientific">Collinsella intestinalis</name>
    <dbReference type="NCBI Taxonomy" id="147207"/>
    <lineage>
        <taxon>Bacteria</taxon>
        <taxon>Bacillati</taxon>
        <taxon>Actinomycetota</taxon>
        <taxon>Coriobacteriia</taxon>
        <taxon>Coriobacteriales</taxon>
        <taxon>Coriobacteriaceae</taxon>
        <taxon>Collinsella</taxon>
    </lineage>
</organism>
<reference evidence="3 4" key="1">
    <citation type="submission" date="2018-08" db="EMBL/GenBank/DDBJ databases">
        <title>A genome reference for cultivated species of the human gut microbiota.</title>
        <authorList>
            <person name="Zou Y."/>
            <person name="Xue W."/>
            <person name="Luo G."/>
        </authorList>
    </citation>
    <scope>NUCLEOTIDE SEQUENCE [LARGE SCALE GENOMIC DNA]</scope>
    <source>
        <strain evidence="3 4">AM30-5LB</strain>
    </source>
</reference>
<keyword evidence="1" id="KW-0472">Membrane</keyword>
<dbReference type="EMBL" id="JAGZJA010000003">
    <property type="protein sequence ID" value="MBS5146734.1"/>
    <property type="molecule type" value="Genomic_DNA"/>
</dbReference>
<evidence type="ECO:0008006" key="5">
    <source>
        <dbReference type="Google" id="ProtNLM"/>
    </source>
</evidence>
<dbReference type="EMBL" id="QSJI01000011">
    <property type="protein sequence ID" value="RHD54312.1"/>
    <property type="molecule type" value="Genomic_DNA"/>
</dbReference>
<dbReference type="AlphaFoldDB" id="A0A414FU04"/>
<reference evidence="2" key="2">
    <citation type="submission" date="2021-02" db="EMBL/GenBank/DDBJ databases">
        <title>Infant gut strain persistence is associated with maternal origin, phylogeny, and functional potential including surface adhesion and iron acquisition.</title>
        <authorList>
            <person name="Lou Y.C."/>
        </authorList>
    </citation>
    <scope>NUCLEOTIDE SEQUENCE</scope>
    <source>
        <strain evidence="2">L3_128_245G1_dasL3_128_245G1_concoct_49</strain>
    </source>
</reference>
<feature type="transmembrane region" description="Helical" evidence="1">
    <location>
        <begin position="21"/>
        <end position="41"/>
    </location>
</feature>
<keyword evidence="1" id="KW-1133">Transmembrane helix</keyword>
<gene>
    <name evidence="3" type="ORF">DW787_07940</name>
    <name evidence="2" type="ORF">KHY67_03420</name>
</gene>
<dbReference type="Proteomes" id="UP000286050">
    <property type="component" value="Unassembled WGS sequence"/>
</dbReference>
<evidence type="ECO:0000256" key="1">
    <source>
        <dbReference type="SAM" id="Phobius"/>
    </source>
</evidence>
<evidence type="ECO:0000313" key="4">
    <source>
        <dbReference type="Proteomes" id="UP000286050"/>
    </source>
</evidence>
<dbReference type="Proteomes" id="UP000738879">
    <property type="component" value="Unassembled WGS sequence"/>
</dbReference>